<evidence type="ECO:0000256" key="1">
    <source>
        <dbReference type="ARBA" id="ARBA00023015"/>
    </source>
</evidence>
<organism evidence="5 6">
    <name type="scientific">Dinoroseobacter shibae (strain DSM 16493 / NCIMB 14021 / DFL 12)</name>
    <dbReference type="NCBI Taxonomy" id="398580"/>
    <lineage>
        <taxon>Bacteria</taxon>
        <taxon>Pseudomonadati</taxon>
        <taxon>Pseudomonadota</taxon>
        <taxon>Alphaproteobacteria</taxon>
        <taxon>Rhodobacterales</taxon>
        <taxon>Roseobacteraceae</taxon>
        <taxon>Dinoroseobacter</taxon>
    </lineage>
</organism>
<dbReference type="GO" id="GO:0000976">
    <property type="term" value="F:transcription cis-regulatory region binding"/>
    <property type="evidence" value="ECO:0007669"/>
    <property type="project" value="TreeGrafter"/>
</dbReference>
<evidence type="ECO:0000313" key="5">
    <source>
        <dbReference type="EMBL" id="ABV93395.1"/>
    </source>
</evidence>
<accession>A8LLL7</accession>
<dbReference type="STRING" id="398580.Dshi_1653"/>
<reference evidence="6" key="1">
    <citation type="journal article" date="2010" name="ISME J.">
        <title>The complete genome sequence of the algal symbiont Dinoroseobacter shibae: a hitchhiker's guide to life in the sea.</title>
        <authorList>
            <person name="Wagner-Dobler I."/>
            <person name="Ballhausen B."/>
            <person name="Berger M."/>
            <person name="Brinkhoff T."/>
            <person name="Buchholz I."/>
            <person name="Bunk B."/>
            <person name="Cypionka H."/>
            <person name="Daniel R."/>
            <person name="Drepper T."/>
            <person name="Gerdts G."/>
            <person name="Hahnke S."/>
            <person name="Han C."/>
            <person name="Jahn D."/>
            <person name="Kalhoefer D."/>
            <person name="Kiss H."/>
            <person name="Klenk H.P."/>
            <person name="Kyrpides N."/>
            <person name="Liebl W."/>
            <person name="Liesegang H."/>
            <person name="Meincke L."/>
            <person name="Pati A."/>
            <person name="Petersen J."/>
            <person name="Piekarski T."/>
            <person name="Pommerenke C."/>
            <person name="Pradella S."/>
            <person name="Pukall R."/>
            <person name="Rabus R."/>
            <person name="Stackebrandt E."/>
            <person name="Thole S."/>
            <person name="Thompson L."/>
            <person name="Tielen P."/>
            <person name="Tomasch J."/>
            <person name="von Jan M."/>
            <person name="Wanphrut N."/>
            <person name="Wichels A."/>
            <person name="Zech H."/>
            <person name="Simon M."/>
        </authorList>
    </citation>
    <scope>NUCLEOTIDE SEQUENCE [LARGE SCALE GENOMIC DNA]</scope>
    <source>
        <strain evidence="6">DSM 16493 / NCIMB 14021 / DFL 12</strain>
    </source>
</reference>
<dbReference type="PROSITE" id="PS50932">
    <property type="entry name" value="HTH_LACI_2"/>
    <property type="match status" value="1"/>
</dbReference>
<keyword evidence="3" id="KW-0804">Transcription</keyword>
<dbReference type="Pfam" id="PF13377">
    <property type="entry name" value="Peripla_BP_3"/>
    <property type="match status" value="1"/>
</dbReference>
<evidence type="ECO:0000259" key="4">
    <source>
        <dbReference type="PROSITE" id="PS50932"/>
    </source>
</evidence>
<dbReference type="Gene3D" id="1.10.260.40">
    <property type="entry name" value="lambda repressor-like DNA-binding domains"/>
    <property type="match status" value="1"/>
</dbReference>
<dbReference type="CDD" id="cd20010">
    <property type="entry name" value="PBP1_AglR-like"/>
    <property type="match status" value="1"/>
</dbReference>
<keyword evidence="1" id="KW-0805">Transcription regulation</keyword>
<feature type="domain" description="HTH lacI-type" evidence="4">
    <location>
        <begin position="13"/>
        <end position="67"/>
    </location>
</feature>
<evidence type="ECO:0000313" key="6">
    <source>
        <dbReference type="Proteomes" id="UP000006833"/>
    </source>
</evidence>
<dbReference type="SUPFAM" id="SSF53822">
    <property type="entry name" value="Periplasmic binding protein-like I"/>
    <property type="match status" value="1"/>
</dbReference>
<dbReference type="HOGENOM" id="CLU_037628_6_1_5"/>
<dbReference type="PANTHER" id="PTHR30146:SF109">
    <property type="entry name" value="HTH-TYPE TRANSCRIPTIONAL REGULATOR GALS"/>
    <property type="match status" value="1"/>
</dbReference>
<dbReference type="KEGG" id="dsh:Dshi_1653"/>
<evidence type="ECO:0000256" key="3">
    <source>
        <dbReference type="ARBA" id="ARBA00023163"/>
    </source>
</evidence>
<dbReference type="InterPro" id="IPR028082">
    <property type="entry name" value="Peripla_BP_I"/>
</dbReference>
<keyword evidence="2" id="KW-0238">DNA-binding</keyword>
<dbReference type="AlphaFoldDB" id="A8LLL7"/>
<evidence type="ECO:0000256" key="2">
    <source>
        <dbReference type="ARBA" id="ARBA00023125"/>
    </source>
</evidence>
<dbReference type="InterPro" id="IPR046335">
    <property type="entry name" value="LacI/GalR-like_sensor"/>
</dbReference>
<dbReference type="eggNOG" id="COG1609">
    <property type="taxonomic scope" value="Bacteria"/>
</dbReference>
<name>A8LLL7_DINSH</name>
<keyword evidence="6" id="KW-1185">Reference proteome</keyword>
<dbReference type="InterPro" id="IPR010982">
    <property type="entry name" value="Lambda_DNA-bd_dom_sf"/>
</dbReference>
<dbReference type="EMBL" id="CP000830">
    <property type="protein sequence ID" value="ABV93395.1"/>
    <property type="molecule type" value="Genomic_DNA"/>
</dbReference>
<protein>
    <submittedName>
        <fullName evidence="5">HTH-type transcriptional regulator</fullName>
    </submittedName>
</protein>
<dbReference type="Pfam" id="PF00356">
    <property type="entry name" value="LacI"/>
    <property type="match status" value="1"/>
</dbReference>
<dbReference type="SUPFAM" id="SSF47413">
    <property type="entry name" value="lambda repressor-like DNA-binding domains"/>
    <property type="match status" value="1"/>
</dbReference>
<dbReference type="Gene3D" id="3.40.50.2300">
    <property type="match status" value="2"/>
</dbReference>
<proteinExistence type="predicted"/>
<dbReference type="GO" id="GO:0003700">
    <property type="term" value="F:DNA-binding transcription factor activity"/>
    <property type="evidence" value="ECO:0007669"/>
    <property type="project" value="TreeGrafter"/>
</dbReference>
<dbReference type="InterPro" id="IPR000843">
    <property type="entry name" value="HTH_LacI"/>
</dbReference>
<dbReference type="SMART" id="SM00354">
    <property type="entry name" value="HTH_LACI"/>
    <property type="match status" value="1"/>
</dbReference>
<dbReference type="PANTHER" id="PTHR30146">
    <property type="entry name" value="LACI-RELATED TRANSCRIPTIONAL REPRESSOR"/>
    <property type="match status" value="1"/>
</dbReference>
<dbReference type="Proteomes" id="UP000006833">
    <property type="component" value="Chromosome"/>
</dbReference>
<dbReference type="CDD" id="cd01392">
    <property type="entry name" value="HTH_LacI"/>
    <property type="match status" value="1"/>
</dbReference>
<sequence length="354" mass="39115">MRIKLTPRDNGHMNLKQLSEKLGLSPTTVSRALNGYPEVSENTRRRIQEAAEQYNYFPSARARSLATGRAMAIGHVLPMTISSEMVNPVFGDFLAGAAETYSKSGYDITLSSVRAEDELKCYRDFAAKRIVDGVIVHAPRTDDPRIALLKELGLPFVVHGRAPIADDSYAWLDINNRRAFYRATKLLIDLGHREIALINGQEQMDFAQRRRAGYSAAMHSAELTLRPELMVSEEMTEGVGYAAAKRMLSLKKPPTAFLVSSIITAIGVRRAVSDLGLRLGQDISVVIHDDEISYLRNGDTEPLFTATRSSVRAAGRRAAEILLQQIAQPEAAPVQELWEVELSLGQSTGPVRHS</sequence>
<gene>
    <name evidence="5" type="ordered locus">Dshi_1653</name>
</gene>